<comment type="caution">
    <text evidence="4">The sequence shown here is derived from an EMBL/GenBank/DDBJ whole genome shotgun (WGS) entry which is preliminary data.</text>
</comment>
<gene>
    <name evidence="4" type="ORF">Tci_441103</name>
</gene>
<dbReference type="InterPro" id="IPR050951">
    <property type="entry name" value="Retrovirus_Pol_polyprotein"/>
</dbReference>
<accession>A0A699HT61</accession>
<dbReference type="FunFam" id="3.30.70.270:FF:000020">
    <property type="entry name" value="Transposon Tf2-6 polyprotein-like Protein"/>
    <property type="match status" value="1"/>
</dbReference>
<dbReference type="Gene3D" id="3.30.70.270">
    <property type="match status" value="1"/>
</dbReference>
<dbReference type="SUPFAM" id="SSF56672">
    <property type="entry name" value="DNA/RNA polymerases"/>
    <property type="match status" value="1"/>
</dbReference>
<keyword evidence="4" id="KW-0548">Nucleotidyltransferase</keyword>
<dbReference type="InterPro" id="IPR043128">
    <property type="entry name" value="Rev_trsase/Diguanyl_cyclase"/>
</dbReference>
<dbReference type="InterPro" id="IPR041588">
    <property type="entry name" value="Integrase_H2C2"/>
</dbReference>
<sequence length="251" mass="29254">MQILATRGSFLRHVVNSEGIHVDPSKIKVVKNWKPPKTPTQIRSFLGLARYYKRFIKKFSKITKPLTLLTQKYKKFKWGDEQEIVFQTLKDMLCDALILALLEGADDFVVYCDASDHHFGCVLMKRNKVIAYASRQLKIHVKNYNTHDLGLGVVEGVDETETSPSYERDNTLQQNVERIWVPVYGNLKTLIMNEANTTKYSVHPGADKMYYDLRELYWWPRMKKDITLYVSKCFTCSKVKAEHQKPSRLLQ</sequence>
<name>A0A699HT61_TANCI</name>
<dbReference type="InterPro" id="IPR043502">
    <property type="entry name" value="DNA/RNA_pol_sf"/>
</dbReference>
<proteinExistence type="predicted"/>
<protein>
    <submittedName>
        <fullName evidence="4">Putative reverse transcriptase domain-containing protein</fullName>
    </submittedName>
</protein>
<organism evidence="4">
    <name type="scientific">Tanacetum cinerariifolium</name>
    <name type="common">Dalmatian daisy</name>
    <name type="synonym">Chrysanthemum cinerariifolium</name>
    <dbReference type="NCBI Taxonomy" id="118510"/>
    <lineage>
        <taxon>Eukaryota</taxon>
        <taxon>Viridiplantae</taxon>
        <taxon>Streptophyta</taxon>
        <taxon>Embryophyta</taxon>
        <taxon>Tracheophyta</taxon>
        <taxon>Spermatophyta</taxon>
        <taxon>Magnoliopsida</taxon>
        <taxon>eudicotyledons</taxon>
        <taxon>Gunneridae</taxon>
        <taxon>Pentapetalae</taxon>
        <taxon>asterids</taxon>
        <taxon>campanulids</taxon>
        <taxon>Asterales</taxon>
        <taxon>Asteraceae</taxon>
        <taxon>Asteroideae</taxon>
        <taxon>Anthemideae</taxon>
        <taxon>Anthemidinae</taxon>
        <taxon>Tanacetum</taxon>
    </lineage>
</organism>
<keyword evidence="4" id="KW-0695">RNA-directed DNA polymerase</keyword>
<evidence type="ECO:0000259" key="3">
    <source>
        <dbReference type="Pfam" id="PF17921"/>
    </source>
</evidence>
<evidence type="ECO:0000256" key="1">
    <source>
        <dbReference type="ARBA" id="ARBA00023268"/>
    </source>
</evidence>
<dbReference type="GO" id="GO:0003964">
    <property type="term" value="F:RNA-directed DNA polymerase activity"/>
    <property type="evidence" value="ECO:0007669"/>
    <property type="project" value="UniProtKB-KW"/>
</dbReference>
<keyword evidence="4" id="KW-0808">Transferase</keyword>
<dbReference type="PANTHER" id="PTHR37984:SF5">
    <property type="entry name" value="PROTEIN NYNRIN-LIKE"/>
    <property type="match status" value="1"/>
</dbReference>
<feature type="domain" description="Reverse transcriptase/retrotransposon-derived protein RNase H-like" evidence="2">
    <location>
        <begin position="78"/>
        <end position="154"/>
    </location>
</feature>
<evidence type="ECO:0000313" key="4">
    <source>
        <dbReference type="EMBL" id="GEY69129.1"/>
    </source>
</evidence>
<dbReference type="Gene3D" id="1.10.340.70">
    <property type="match status" value="1"/>
</dbReference>
<dbReference type="Pfam" id="PF17921">
    <property type="entry name" value="Integrase_H2C2"/>
    <property type="match status" value="1"/>
</dbReference>
<dbReference type="AlphaFoldDB" id="A0A699HT61"/>
<dbReference type="InterPro" id="IPR041577">
    <property type="entry name" value="RT_RNaseH_2"/>
</dbReference>
<dbReference type="EMBL" id="BKCJ010200650">
    <property type="protein sequence ID" value="GEY69129.1"/>
    <property type="molecule type" value="Genomic_DNA"/>
</dbReference>
<reference evidence="4" key="1">
    <citation type="journal article" date="2019" name="Sci. Rep.">
        <title>Draft genome of Tanacetum cinerariifolium, the natural source of mosquito coil.</title>
        <authorList>
            <person name="Yamashiro T."/>
            <person name="Shiraishi A."/>
            <person name="Satake H."/>
            <person name="Nakayama K."/>
        </authorList>
    </citation>
    <scope>NUCLEOTIDE SEQUENCE</scope>
</reference>
<dbReference type="PANTHER" id="PTHR37984">
    <property type="entry name" value="PROTEIN CBG26694"/>
    <property type="match status" value="1"/>
</dbReference>
<feature type="domain" description="Integrase zinc-binding" evidence="3">
    <location>
        <begin position="186"/>
        <end position="241"/>
    </location>
</feature>
<evidence type="ECO:0000259" key="2">
    <source>
        <dbReference type="Pfam" id="PF17919"/>
    </source>
</evidence>
<keyword evidence="1" id="KW-0511">Multifunctional enzyme</keyword>
<dbReference type="Pfam" id="PF17919">
    <property type="entry name" value="RT_RNaseH_2"/>
    <property type="match status" value="1"/>
</dbReference>